<proteinExistence type="predicted"/>
<evidence type="ECO:0000313" key="1">
    <source>
        <dbReference type="EMBL" id="KAK7238396.1"/>
    </source>
</evidence>
<dbReference type="EMBL" id="JBBJCI010000230">
    <property type="protein sequence ID" value="KAK7238396.1"/>
    <property type="molecule type" value="Genomic_DNA"/>
</dbReference>
<gene>
    <name evidence="1" type="ORF">SO694_00023329</name>
</gene>
<organism evidence="1 2">
    <name type="scientific">Aureococcus anophagefferens</name>
    <name type="common">Harmful bloom alga</name>
    <dbReference type="NCBI Taxonomy" id="44056"/>
    <lineage>
        <taxon>Eukaryota</taxon>
        <taxon>Sar</taxon>
        <taxon>Stramenopiles</taxon>
        <taxon>Ochrophyta</taxon>
        <taxon>Pelagophyceae</taxon>
        <taxon>Pelagomonadales</taxon>
        <taxon>Pelagomonadaceae</taxon>
        <taxon>Aureococcus</taxon>
    </lineage>
</organism>
<name>A0ABR1FTT0_AURAN</name>
<evidence type="ECO:0000313" key="2">
    <source>
        <dbReference type="Proteomes" id="UP001363151"/>
    </source>
</evidence>
<protein>
    <submittedName>
        <fullName evidence="1">Uncharacterized protein</fullName>
    </submittedName>
</protein>
<dbReference type="Proteomes" id="UP001363151">
    <property type="component" value="Unassembled WGS sequence"/>
</dbReference>
<comment type="caution">
    <text evidence="1">The sequence shown here is derived from an EMBL/GenBank/DDBJ whole genome shotgun (WGS) entry which is preliminary data.</text>
</comment>
<reference evidence="1 2" key="1">
    <citation type="submission" date="2024-03" db="EMBL/GenBank/DDBJ databases">
        <title>Aureococcus anophagefferens CCMP1851 and Kratosvirus quantuckense: Draft genome of a second virus-susceptible host strain in the model system.</title>
        <authorList>
            <person name="Chase E."/>
            <person name="Truchon A.R."/>
            <person name="Schepens W."/>
            <person name="Wilhelm S.W."/>
        </authorList>
    </citation>
    <scope>NUCLEOTIDE SEQUENCE [LARGE SCALE GENOMIC DNA]</scope>
    <source>
        <strain evidence="1 2">CCMP1851</strain>
    </source>
</reference>
<keyword evidence="2" id="KW-1185">Reference proteome</keyword>
<sequence length="311" mass="34353">MGCCNSAPTAPENIIPDPGEAEPCTFSLKSAGMMSSDYIAYQGEETSDKEKKWFFVNKTGSMWGGDAVIEIENFVRGGNPEKPNQGEISYRCAFDSSPNFQKHFKAPSSEFSRFVAFFSNGQVDLDGEEPEDAIYFERGGWGMNDGGNRRVMKWKMETSATIRPMGGRGVAFGDLLLHVFARGTSIADYDYHPPCEEDPSGHWSKQEKEYVDQLCYQVVQRSTGTVMAMWGVPGDLMTGGEDVVQQNNMFQMHMRGGWFSSEPLIKTAPGPDPLLALMVAYLCAYEYSPKAIKHDLSSDFPGSPNGCPGWG</sequence>
<accession>A0ABR1FTT0</accession>